<accession>A0A4Y2CCT9</accession>
<proteinExistence type="predicted"/>
<dbReference type="AlphaFoldDB" id="A0A4Y2CCT9"/>
<sequence>MSTLVKPPKLAFQMLKVLAEISLFPPFHIQKLNIQLSQKFRARISIVHLRMSQSTGRTMLEETATVKNSLKVSAFLPNCDSPLIRMTKIIDGFRGETTDTAEYLSREKLCWQRRGKFITVRSALIRHPGKPINYKAPDV</sequence>
<name>A0A4Y2CCT9_ARAVE</name>
<dbReference type="Proteomes" id="UP000499080">
    <property type="component" value="Unassembled WGS sequence"/>
</dbReference>
<evidence type="ECO:0000313" key="1">
    <source>
        <dbReference type="EMBL" id="GBM01628.1"/>
    </source>
</evidence>
<comment type="caution">
    <text evidence="1">The sequence shown here is derived from an EMBL/GenBank/DDBJ whole genome shotgun (WGS) entry which is preliminary data.</text>
</comment>
<organism evidence="1 2">
    <name type="scientific">Araneus ventricosus</name>
    <name type="common">Orbweaver spider</name>
    <name type="synonym">Epeira ventricosa</name>
    <dbReference type="NCBI Taxonomy" id="182803"/>
    <lineage>
        <taxon>Eukaryota</taxon>
        <taxon>Metazoa</taxon>
        <taxon>Ecdysozoa</taxon>
        <taxon>Arthropoda</taxon>
        <taxon>Chelicerata</taxon>
        <taxon>Arachnida</taxon>
        <taxon>Araneae</taxon>
        <taxon>Araneomorphae</taxon>
        <taxon>Entelegynae</taxon>
        <taxon>Araneoidea</taxon>
        <taxon>Araneidae</taxon>
        <taxon>Araneus</taxon>
    </lineage>
</organism>
<gene>
    <name evidence="1" type="ORF">AVEN_60037_1</name>
</gene>
<reference evidence="1 2" key="1">
    <citation type="journal article" date="2019" name="Sci. Rep.">
        <title>Orb-weaving spider Araneus ventricosus genome elucidates the spidroin gene catalogue.</title>
        <authorList>
            <person name="Kono N."/>
            <person name="Nakamura H."/>
            <person name="Ohtoshi R."/>
            <person name="Moran D.A.P."/>
            <person name="Shinohara A."/>
            <person name="Yoshida Y."/>
            <person name="Fujiwara M."/>
            <person name="Mori M."/>
            <person name="Tomita M."/>
            <person name="Arakawa K."/>
        </authorList>
    </citation>
    <scope>NUCLEOTIDE SEQUENCE [LARGE SCALE GENOMIC DNA]</scope>
</reference>
<keyword evidence="2" id="KW-1185">Reference proteome</keyword>
<dbReference type="EMBL" id="BGPR01000171">
    <property type="protein sequence ID" value="GBM01628.1"/>
    <property type="molecule type" value="Genomic_DNA"/>
</dbReference>
<protein>
    <submittedName>
        <fullName evidence="1">Uncharacterized protein</fullName>
    </submittedName>
</protein>
<evidence type="ECO:0000313" key="2">
    <source>
        <dbReference type="Proteomes" id="UP000499080"/>
    </source>
</evidence>